<dbReference type="EMBL" id="LRBV02000004">
    <property type="status" value="NOT_ANNOTATED_CDS"/>
    <property type="molecule type" value="Genomic_DNA"/>
</dbReference>
<dbReference type="Proteomes" id="UP000594261">
    <property type="component" value="Chromosome 4"/>
</dbReference>
<dbReference type="Gramene" id="QL04p006949:mrna">
    <property type="protein sequence ID" value="QL04p006949:mrna"/>
    <property type="gene ID" value="QL04p006949"/>
</dbReference>
<name>A0A7N2R2C1_QUELO</name>
<keyword evidence="2" id="KW-1185">Reference proteome</keyword>
<dbReference type="EnsemblPlants" id="QL04p006949:mrna">
    <property type="protein sequence ID" value="QL04p006949:mrna"/>
    <property type="gene ID" value="QL04p006949"/>
</dbReference>
<dbReference type="Pfam" id="PF03140">
    <property type="entry name" value="DUF247"/>
    <property type="match status" value="1"/>
</dbReference>
<proteinExistence type="predicted"/>
<sequence length="140" mass="16291">MSLRYNDEKDVAKMIKQVIYQVFWCVSREDVPEDKDECLSFPILDYDRIILWNNLIAFELSAACEPENVVITSYINFLKALIVNPDDVKELHLKHIVLNYVGNDEEMFEFFKEISTGSFQEVSQFTVILEMKLKGTVGAR</sequence>
<dbReference type="InParanoid" id="A0A7N2R2C1"/>
<reference evidence="1 2" key="1">
    <citation type="journal article" date="2016" name="G3 (Bethesda)">
        <title>First Draft Assembly and Annotation of the Genome of a California Endemic Oak Quercus lobata Nee (Fagaceae).</title>
        <authorList>
            <person name="Sork V.L."/>
            <person name="Fitz-Gibbon S.T."/>
            <person name="Puiu D."/>
            <person name="Crepeau M."/>
            <person name="Gugger P.F."/>
            <person name="Sherman R."/>
            <person name="Stevens K."/>
            <person name="Langley C.H."/>
            <person name="Pellegrini M."/>
            <person name="Salzberg S.L."/>
        </authorList>
    </citation>
    <scope>NUCLEOTIDE SEQUENCE [LARGE SCALE GENOMIC DNA]</scope>
    <source>
        <strain evidence="1 2">cv. SW786</strain>
    </source>
</reference>
<dbReference type="InterPro" id="IPR004158">
    <property type="entry name" value="DUF247_pln"/>
</dbReference>
<accession>A0A7N2R2C1</accession>
<reference evidence="1" key="2">
    <citation type="submission" date="2021-01" db="UniProtKB">
        <authorList>
            <consortium name="EnsemblPlants"/>
        </authorList>
    </citation>
    <scope>IDENTIFICATION</scope>
</reference>
<protein>
    <submittedName>
        <fullName evidence="1">Uncharacterized protein</fullName>
    </submittedName>
</protein>
<evidence type="ECO:0000313" key="2">
    <source>
        <dbReference type="Proteomes" id="UP000594261"/>
    </source>
</evidence>
<evidence type="ECO:0000313" key="1">
    <source>
        <dbReference type="EnsemblPlants" id="QL04p006949:mrna"/>
    </source>
</evidence>
<dbReference type="AlphaFoldDB" id="A0A7N2R2C1"/>
<dbReference type="PANTHER" id="PTHR31549:SF149">
    <property type="entry name" value="ISOPRENOID SYNTHASE DOMAIN-CONTAINING PROTEIN"/>
    <property type="match status" value="1"/>
</dbReference>
<dbReference type="PANTHER" id="PTHR31549">
    <property type="entry name" value="PROTEIN, PUTATIVE (DUF247)-RELATED-RELATED"/>
    <property type="match status" value="1"/>
</dbReference>
<organism evidence="1 2">
    <name type="scientific">Quercus lobata</name>
    <name type="common">Valley oak</name>
    <dbReference type="NCBI Taxonomy" id="97700"/>
    <lineage>
        <taxon>Eukaryota</taxon>
        <taxon>Viridiplantae</taxon>
        <taxon>Streptophyta</taxon>
        <taxon>Embryophyta</taxon>
        <taxon>Tracheophyta</taxon>
        <taxon>Spermatophyta</taxon>
        <taxon>Magnoliopsida</taxon>
        <taxon>eudicotyledons</taxon>
        <taxon>Gunneridae</taxon>
        <taxon>Pentapetalae</taxon>
        <taxon>rosids</taxon>
        <taxon>fabids</taxon>
        <taxon>Fagales</taxon>
        <taxon>Fagaceae</taxon>
        <taxon>Quercus</taxon>
    </lineage>
</organism>